<dbReference type="Pfam" id="PF02371">
    <property type="entry name" value="Transposase_20"/>
    <property type="match status" value="1"/>
</dbReference>
<organism evidence="3 4">
    <name type="scientific">Vibrio palustris</name>
    <dbReference type="NCBI Taxonomy" id="1918946"/>
    <lineage>
        <taxon>Bacteria</taxon>
        <taxon>Pseudomonadati</taxon>
        <taxon>Pseudomonadota</taxon>
        <taxon>Gammaproteobacteria</taxon>
        <taxon>Vibrionales</taxon>
        <taxon>Vibrionaceae</taxon>
        <taxon>Vibrio</taxon>
    </lineage>
</organism>
<feature type="domain" description="Transposase IS116/IS110/IS902 C-terminal" evidence="2">
    <location>
        <begin position="210"/>
        <end position="293"/>
    </location>
</feature>
<evidence type="ECO:0000259" key="1">
    <source>
        <dbReference type="Pfam" id="PF01548"/>
    </source>
</evidence>
<dbReference type="Proteomes" id="UP000189475">
    <property type="component" value="Unassembled WGS sequence"/>
</dbReference>
<protein>
    <submittedName>
        <fullName evidence="3">Transposase</fullName>
    </submittedName>
</protein>
<dbReference type="NCBIfam" id="NF033542">
    <property type="entry name" value="transpos_IS110"/>
    <property type="match status" value="1"/>
</dbReference>
<feature type="domain" description="Transposase IS110-like N-terminal" evidence="1">
    <location>
        <begin position="6"/>
        <end position="145"/>
    </location>
</feature>
<dbReference type="OrthoDB" id="5289737at2"/>
<gene>
    <name evidence="3" type="ORF">VPAL9027_00446</name>
</gene>
<dbReference type="GO" id="GO:0004803">
    <property type="term" value="F:transposase activity"/>
    <property type="evidence" value="ECO:0007669"/>
    <property type="project" value="InterPro"/>
</dbReference>
<dbReference type="InterPro" id="IPR002525">
    <property type="entry name" value="Transp_IS110-like_N"/>
</dbReference>
<evidence type="ECO:0000259" key="2">
    <source>
        <dbReference type="Pfam" id="PF02371"/>
    </source>
</evidence>
<dbReference type="PANTHER" id="PTHR33055">
    <property type="entry name" value="TRANSPOSASE FOR INSERTION SEQUENCE ELEMENT IS1111A"/>
    <property type="match status" value="1"/>
</dbReference>
<dbReference type="GO" id="GO:0006313">
    <property type="term" value="P:DNA transposition"/>
    <property type="evidence" value="ECO:0007669"/>
    <property type="project" value="InterPro"/>
</dbReference>
<dbReference type="InterPro" id="IPR003346">
    <property type="entry name" value="Transposase_20"/>
</dbReference>
<dbReference type="Pfam" id="PF01548">
    <property type="entry name" value="DEDD_Tnp_IS110"/>
    <property type="match status" value="1"/>
</dbReference>
<dbReference type="EMBL" id="FUFT01000001">
    <property type="protein sequence ID" value="SJL82517.1"/>
    <property type="molecule type" value="Genomic_DNA"/>
</dbReference>
<reference evidence="3 4" key="1">
    <citation type="submission" date="2017-02" db="EMBL/GenBank/DDBJ databases">
        <authorList>
            <person name="Peterson S.W."/>
        </authorList>
    </citation>
    <scope>NUCLEOTIDE SEQUENCE [LARGE SCALE GENOMIC DNA]</scope>
    <source>
        <strain evidence="3 4">CECT 9027</strain>
    </source>
</reference>
<dbReference type="InterPro" id="IPR047650">
    <property type="entry name" value="Transpos_IS110"/>
</dbReference>
<evidence type="ECO:0000313" key="4">
    <source>
        <dbReference type="Proteomes" id="UP000189475"/>
    </source>
</evidence>
<evidence type="ECO:0000313" key="3">
    <source>
        <dbReference type="EMBL" id="SJL82517.1"/>
    </source>
</evidence>
<proteinExistence type="predicted"/>
<dbReference type="PANTHER" id="PTHR33055:SF3">
    <property type="entry name" value="PUTATIVE TRANSPOSASE FOR IS117-RELATED"/>
    <property type="match status" value="1"/>
</dbReference>
<keyword evidence="4" id="KW-1185">Reference proteome</keyword>
<dbReference type="GO" id="GO:0003677">
    <property type="term" value="F:DNA binding"/>
    <property type="evidence" value="ECO:0007669"/>
    <property type="project" value="InterPro"/>
</dbReference>
<dbReference type="AlphaFoldDB" id="A0A1R4B0V7"/>
<sequence>MNTTIVGVDLATKAIQVCVYARSKVQSNKELTPQQFSEFLRQQSPSIVVFESCSGSNYWSQVSRSLGHEAKLISTRLVMAIRQNQKTDRNDALAIVQAALLPDIHFVSSKTPQQQQAQAILRLREQCIKQKTALRNQLAGLLREFNFQVGRGESKLISTIELILEDAENGLSVSFRAMLNKSLSLYQQICVTLESYNTALEEWVINTPDCRKLMKIEGIGLLNAIYLYIVIADQELGEFKQGRDVSACIGLIPVQHSSGGKVKLGTIGKRKNTSLRSLLITGSMSVIQQVEKREAKSKKESWLKALIERRGKKCAAVALANKNVRTAFAMLKNGTDYQLN</sequence>
<name>A0A1R4B0V7_9VIBR</name>
<accession>A0A1R4B0V7</accession>
<dbReference type="STRING" id="1918946.VPAL9027_00446"/>
<dbReference type="RefSeq" id="WP_077311864.1">
    <property type="nucleotide sequence ID" value="NZ_AP024887.1"/>
</dbReference>